<dbReference type="Pfam" id="PF02518">
    <property type="entry name" value="HATPase_c"/>
    <property type="match status" value="1"/>
</dbReference>
<keyword evidence="3" id="KW-0597">Phosphoprotein</keyword>
<dbReference type="EMBL" id="JAGINW010000001">
    <property type="protein sequence ID" value="MBP2329006.1"/>
    <property type="molecule type" value="Genomic_DNA"/>
</dbReference>
<keyword evidence="9" id="KW-0812">Transmembrane</keyword>
<organism evidence="12 13">
    <name type="scientific">Kibdelosporangium banguiense</name>
    <dbReference type="NCBI Taxonomy" id="1365924"/>
    <lineage>
        <taxon>Bacteria</taxon>
        <taxon>Bacillati</taxon>
        <taxon>Actinomycetota</taxon>
        <taxon>Actinomycetes</taxon>
        <taxon>Pseudonocardiales</taxon>
        <taxon>Pseudonocardiaceae</taxon>
        <taxon>Kibdelosporangium</taxon>
    </lineage>
</organism>
<dbReference type="InterPro" id="IPR036890">
    <property type="entry name" value="HATPase_C_sf"/>
</dbReference>
<dbReference type="Proteomes" id="UP001519332">
    <property type="component" value="Unassembled WGS sequence"/>
</dbReference>
<dbReference type="CDD" id="cd16917">
    <property type="entry name" value="HATPase_UhpB-NarQ-NarX-like"/>
    <property type="match status" value="1"/>
</dbReference>
<keyword evidence="13" id="KW-1185">Reference proteome</keyword>
<feature type="transmembrane region" description="Helical" evidence="9">
    <location>
        <begin position="404"/>
        <end position="425"/>
    </location>
</feature>
<dbReference type="InterPro" id="IPR011712">
    <property type="entry name" value="Sig_transdc_His_kin_sub3_dim/P"/>
</dbReference>
<sequence>MARAPWLAGRAMALGRELALLGFVSMVTYLATDYISVVWSPAPYTIPGVAALVAGSAVLPALVRHRFPLTTLLAAALLFGWYPAAGVILALASYGVAGRVRSARRRGFALGVAALMPFTIGLIGSGYQWKIAFAVFGIAALVCVAGPAMVHVLLGQRERLINALLEQASYAASTAKLQERSRIAQEMHDLLGHRLSLISLYAGSLELDTTKPTHITEPARLIRETVHTAMDELRTTLGILRQQGPAAATLPTDHTGTWPDVSRLVHQAQAGGLNVALSWIGPDTAAIALPIRQAVHRIIREGLTNVSKHAPTAAAGVIVEHAADRIRVGVVDEGQPGTAAPGSGLGLVGVRERIRLLGGSSQAGPLPGRGFRVTAELPLSMTPPRPVEPDAGTDVRTDDRWARAGMSAVLATGLIGAVAILVVTFNTLTFDLPTTFDSVHIGSTRAQITNVIGKDDPVARLASRGLEPPLPGGTDCWYTYNLMESGTTIVERYCFRDDIVVQKARFALPI</sequence>
<dbReference type="Pfam" id="PF07730">
    <property type="entry name" value="HisKA_3"/>
    <property type="match status" value="1"/>
</dbReference>
<keyword evidence="5" id="KW-0547">Nucleotide-binding</keyword>
<evidence type="ECO:0000256" key="5">
    <source>
        <dbReference type="ARBA" id="ARBA00022741"/>
    </source>
</evidence>
<keyword evidence="6 12" id="KW-0418">Kinase</keyword>
<feature type="domain" description="Histidine kinase/HSP90-like ATPase" evidence="10">
    <location>
        <begin position="293"/>
        <end position="380"/>
    </location>
</feature>
<keyword evidence="8" id="KW-0902">Two-component regulatory system</keyword>
<keyword evidence="9" id="KW-1133">Transmembrane helix</keyword>
<evidence type="ECO:0000313" key="12">
    <source>
        <dbReference type="EMBL" id="MBP2329006.1"/>
    </source>
</evidence>
<dbReference type="GO" id="GO:0016301">
    <property type="term" value="F:kinase activity"/>
    <property type="evidence" value="ECO:0007669"/>
    <property type="project" value="UniProtKB-KW"/>
</dbReference>
<evidence type="ECO:0000313" key="13">
    <source>
        <dbReference type="Proteomes" id="UP001519332"/>
    </source>
</evidence>
<evidence type="ECO:0000256" key="7">
    <source>
        <dbReference type="ARBA" id="ARBA00022840"/>
    </source>
</evidence>
<comment type="catalytic activity">
    <reaction evidence="1">
        <text>ATP + protein L-histidine = ADP + protein N-phospho-L-histidine.</text>
        <dbReference type="EC" id="2.7.13.3"/>
    </reaction>
</comment>
<accession>A0ABS4TYI9</accession>
<feature type="transmembrane region" description="Helical" evidence="9">
    <location>
        <begin position="12"/>
        <end position="32"/>
    </location>
</feature>
<dbReference type="Gene3D" id="3.30.565.10">
    <property type="entry name" value="Histidine kinase-like ATPase, C-terminal domain"/>
    <property type="match status" value="1"/>
</dbReference>
<evidence type="ECO:0000256" key="3">
    <source>
        <dbReference type="ARBA" id="ARBA00022553"/>
    </source>
</evidence>
<keyword evidence="4" id="KW-0808">Transferase</keyword>
<gene>
    <name evidence="12" type="ORF">JOF56_009391</name>
</gene>
<evidence type="ECO:0000256" key="2">
    <source>
        <dbReference type="ARBA" id="ARBA00012438"/>
    </source>
</evidence>
<protein>
    <recommendedName>
        <fullName evidence="2">histidine kinase</fullName>
        <ecNumber evidence="2">2.7.13.3</ecNumber>
    </recommendedName>
</protein>
<evidence type="ECO:0000259" key="11">
    <source>
        <dbReference type="Pfam" id="PF07730"/>
    </source>
</evidence>
<feature type="transmembrane region" description="Helical" evidence="9">
    <location>
        <begin position="69"/>
        <end position="96"/>
    </location>
</feature>
<dbReference type="RefSeq" id="WP_209645890.1">
    <property type="nucleotide sequence ID" value="NZ_JAGINW010000001.1"/>
</dbReference>
<evidence type="ECO:0000256" key="8">
    <source>
        <dbReference type="ARBA" id="ARBA00023012"/>
    </source>
</evidence>
<keyword evidence="7" id="KW-0067">ATP-binding</keyword>
<comment type="caution">
    <text evidence="12">The sequence shown here is derived from an EMBL/GenBank/DDBJ whole genome shotgun (WGS) entry which is preliminary data.</text>
</comment>
<keyword evidence="9" id="KW-0472">Membrane</keyword>
<evidence type="ECO:0000256" key="1">
    <source>
        <dbReference type="ARBA" id="ARBA00000085"/>
    </source>
</evidence>
<dbReference type="PANTHER" id="PTHR24421:SF10">
    <property type="entry name" value="NITRATE_NITRITE SENSOR PROTEIN NARQ"/>
    <property type="match status" value="1"/>
</dbReference>
<dbReference type="InterPro" id="IPR003594">
    <property type="entry name" value="HATPase_dom"/>
</dbReference>
<dbReference type="InterPro" id="IPR050482">
    <property type="entry name" value="Sensor_HK_TwoCompSys"/>
</dbReference>
<feature type="transmembrane region" description="Helical" evidence="9">
    <location>
        <begin position="108"/>
        <end position="127"/>
    </location>
</feature>
<name>A0ABS4TYI9_9PSEU</name>
<evidence type="ECO:0000256" key="6">
    <source>
        <dbReference type="ARBA" id="ARBA00022777"/>
    </source>
</evidence>
<evidence type="ECO:0000256" key="4">
    <source>
        <dbReference type="ARBA" id="ARBA00022679"/>
    </source>
</evidence>
<dbReference type="PANTHER" id="PTHR24421">
    <property type="entry name" value="NITRATE/NITRITE SENSOR PROTEIN NARX-RELATED"/>
    <property type="match status" value="1"/>
</dbReference>
<dbReference type="EC" id="2.7.13.3" evidence="2"/>
<proteinExistence type="predicted"/>
<dbReference type="SUPFAM" id="SSF55874">
    <property type="entry name" value="ATPase domain of HSP90 chaperone/DNA topoisomerase II/histidine kinase"/>
    <property type="match status" value="1"/>
</dbReference>
<evidence type="ECO:0000259" key="10">
    <source>
        <dbReference type="Pfam" id="PF02518"/>
    </source>
</evidence>
<reference evidence="12 13" key="1">
    <citation type="submission" date="2021-03" db="EMBL/GenBank/DDBJ databases">
        <title>Sequencing the genomes of 1000 actinobacteria strains.</title>
        <authorList>
            <person name="Klenk H.-P."/>
        </authorList>
    </citation>
    <scope>NUCLEOTIDE SEQUENCE [LARGE SCALE GENOMIC DNA]</scope>
    <source>
        <strain evidence="12 13">DSM 46670</strain>
    </source>
</reference>
<feature type="transmembrane region" description="Helical" evidence="9">
    <location>
        <begin position="133"/>
        <end position="154"/>
    </location>
</feature>
<feature type="domain" description="Signal transduction histidine kinase subgroup 3 dimerisation and phosphoacceptor" evidence="11">
    <location>
        <begin position="179"/>
        <end position="243"/>
    </location>
</feature>
<evidence type="ECO:0000256" key="9">
    <source>
        <dbReference type="SAM" id="Phobius"/>
    </source>
</evidence>
<dbReference type="Gene3D" id="1.20.5.1930">
    <property type="match status" value="1"/>
</dbReference>